<feature type="transmembrane region" description="Helical" evidence="1">
    <location>
        <begin position="144"/>
        <end position="167"/>
    </location>
</feature>
<evidence type="ECO:0000313" key="2">
    <source>
        <dbReference type="EMBL" id="GAA0352976.1"/>
    </source>
</evidence>
<keyword evidence="1" id="KW-0812">Transmembrane</keyword>
<dbReference type="RefSeq" id="WP_343844123.1">
    <property type="nucleotide sequence ID" value="NZ_BAAAEI010000007.1"/>
</dbReference>
<dbReference type="Pfam" id="PF11086">
    <property type="entry name" value="DUF2878"/>
    <property type="match status" value="1"/>
</dbReference>
<comment type="caution">
    <text evidence="2">The sequence shown here is derived from an EMBL/GenBank/DDBJ whole genome shotgun (WGS) entry which is preliminary data.</text>
</comment>
<accession>A0ABP3GUR3</accession>
<keyword evidence="1" id="KW-1133">Transmembrane helix</keyword>
<dbReference type="EMBL" id="BAAAEI010000007">
    <property type="protein sequence ID" value="GAA0352976.1"/>
    <property type="molecule type" value="Genomic_DNA"/>
</dbReference>
<feature type="transmembrane region" description="Helical" evidence="1">
    <location>
        <begin position="18"/>
        <end position="43"/>
    </location>
</feature>
<keyword evidence="1" id="KW-0472">Membrane</keyword>
<evidence type="ECO:0000256" key="1">
    <source>
        <dbReference type="SAM" id="Phobius"/>
    </source>
</evidence>
<dbReference type="Proteomes" id="UP001501757">
    <property type="component" value="Unassembled WGS sequence"/>
</dbReference>
<dbReference type="InterPro" id="IPR021306">
    <property type="entry name" value="DUF2878"/>
</dbReference>
<name>A0ABP3GUR3_9ALTE</name>
<sequence length="176" mass="19858">MAKFVAANALSGAIPNLLWFQLCWFVAVLGREKLIAVLALLLLVRLLQPDWRRELYLMVTCASIGVIVDAVLTHLEFFVFIPDPMMTLPFWLIGLWLAFSGTLNAGLAWLQGRLFLSALLGAVFGPLSYFAGMQLNAVKFEQNLFFTMLILALIWSLLMPLFSYLAWRFKGITHDS</sequence>
<evidence type="ECO:0000313" key="3">
    <source>
        <dbReference type="Proteomes" id="UP001501757"/>
    </source>
</evidence>
<organism evidence="2 3">
    <name type="scientific">Bowmanella denitrificans</name>
    <dbReference type="NCBI Taxonomy" id="366582"/>
    <lineage>
        <taxon>Bacteria</taxon>
        <taxon>Pseudomonadati</taxon>
        <taxon>Pseudomonadota</taxon>
        <taxon>Gammaproteobacteria</taxon>
        <taxon>Alteromonadales</taxon>
        <taxon>Alteromonadaceae</taxon>
        <taxon>Bowmanella</taxon>
    </lineage>
</organism>
<reference evidence="3" key="1">
    <citation type="journal article" date="2019" name="Int. J. Syst. Evol. Microbiol.">
        <title>The Global Catalogue of Microorganisms (GCM) 10K type strain sequencing project: providing services to taxonomists for standard genome sequencing and annotation.</title>
        <authorList>
            <consortium name="The Broad Institute Genomics Platform"/>
            <consortium name="The Broad Institute Genome Sequencing Center for Infectious Disease"/>
            <person name="Wu L."/>
            <person name="Ma J."/>
        </authorList>
    </citation>
    <scope>NUCLEOTIDE SEQUENCE [LARGE SCALE GENOMIC DNA]</scope>
    <source>
        <strain evidence="3">JCM 13378</strain>
    </source>
</reference>
<keyword evidence="3" id="KW-1185">Reference proteome</keyword>
<proteinExistence type="predicted"/>
<feature type="transmembrane region" description="Helical" evidence="1">
    <location>
        <begin position="88"/>
        <end position="107"/>
    </location>
</feature>
<protein>
    <submittedName>
        <fullName evidence="2">DUF2878 domain-containing protein</fullName>
    </submittedName>
</protein>
<feature type="transmembrane region" description="Helical" evidence="1">
    <location>
        <begin position="55"/>
        <end position="82"/>
    </location>
</feature>
<feature type="transmembrane region" description="Helical" evidence="1">
    <location>
        <begin position="114"/>
        <end position="132"/>
    </location>
</feature>
<gene>
    <name evidence="2" type="ORF">GCM10009092_16630</name>
</gene>